<feature type="domain" description="N-acetyltransferase" evidence="1">
    <location>
        <begin position="2"/>
        <end position="140"/>
    </location>
</feature>
<gene>
    <name evidence="2" type="ORF">D9X91_19320</name>
</gene>
<sequence length="143" mass="15871">MKTIRQARKEDINQIAKIDSGVIGNDSRREYIFNAIHKGQCLVAKEGDAIAGFLLYDTRFFDCTFISLIIVAEDARRKGHASALMDELVSTAPTEKVFSSTNQSNVEMQKVFAANGFVQSGMVENLDEGDPELIYFRTKGEGV</sequence>
<reference evidence="2 3" key="1">
    <citation type="submission" date="2018-10" db="EMBL/GenBank/DDBJ databases">
        <title>Falsibacillus sp. genome draft.</title>
        <authorList>
            <person name="Shi S."/>
        </authorList>
    </citation>
    <scope>NUCLEOTIDE SEQUENCE [LARGE SCALE GENOMIC DNA]</scope>
    <source>
        <strain evidence="2 3">GY 10110</strain>
    </source>
</reference>
<protein>
    <submittedName>
        <fullName evidence="2">GNAT family N-acetyltransferase</fullName>
    </submittedName>
</protein>
<dbReference type="Proteomes" id="UP000276770">
    <property type="component" value="Unassembled WGS sequence"/>
</dbReference>
<evidence type="ECO:0000313" key="3">
    <source>
        <dbReference type="Proteomes" id="UP000276770"/>
    </source>
</evidence>
<dbReference type="Pfam" id="PF00583">
    <property type="entry name" value="Acetyltransf_1"/>
    <property type="match status" value="1"/>
</dbReference>
<name>A0A3L7JRR7_9BACI</name>
<accession>A0A3L7JRR7</accession>
<comment type="caution">
    <text evidence="2">The sequence shown here is derived from an EMBL/GenBank/DDBJ whole genome shotgun (WGS) entry which is preliminary data.</text>
</comment>
<dbReference type="GO" id="GO:0016747">
    <property type="term" value="F:acyltransferase activity, transferring groups other than amino-acyl groups"/>
    <property type="evidence" value="ECO:0007669"/>
    <property type="project" value="InterPro"/>
</dbReference>
<dbReference type="CDD" id="cd04301">
    <property type="entry name" value="NAT_SF"/>
    <property type="match status" value="1"/>
</dbReference>
<proteinExistence type="predicted"/>
<dbReference type="InterPro" id="IPR016181">
    <property type="entry name" value="Acyl_CoA_acyltransferase"/>
</dbReference>
<evidence type="ECO:0000313" key="2">
    <source>
        <dbReference type="EMBL" id="RLQ92401.1"/>
    </source>
</evidence>
<dbReference type="PROSITE" id="PS51186">
    <property type="entry name" value="GNAT"/>
    <property type="match status" value="1"/>
</dbReference>
<dbReference type="AlphaFoldDB" id="A0A3L7JRR7"/>
<dbReference type="EMBL" id="RCVZ01000018">
    <property type="protein sequence ID" value="RLQ92401.1"/>
    <property type="molecule type" value="Genomic_DNA"/>
</dbReference>
<dbReference type="SUPFAM" id="SSF55729">
    <property type="entry name" value="Acyl-CoA N-acyltransferases (Nat)"/>
    <property type="match status" value="1"/>
</dbReference>
<dbReference type="RefSeq" id="WP_121682291.1">
    <property type="nucleotide sequence ID" value="NZ_RCVZ01000018.1"/>
</dbReference>
<dbReference type="OrthoDB" id="5638018at2"/>
<keyword evidence="3" id="KW-1185">Reference proteome</keyword>
<keyword evidence="2" id="KW-0808">Transferase</keyword>
<dbReference type="InterPro" id="IPR000182">
    <property type="entry name" value="GNAT_dom"/>
</dbReference>
<dbReference type="Gene3D" id="3.40.630.30">
    <property type="match status" value="1"/>
</dbReference>
<organism evidence="2 3">
    <name type="scientific">Falsibacillus albus</name>
    <dbReference type="NCBI Taxonomy" id="2478915"/>
    <lineage>
        <taxon>Bacteria</taxon>
        <taxon>Bacillati</taxon>
        <taxon>Bacillota</taxon>
        <taxon>Bacilli</taxon>
        <taxon>Bacillales</taxon>
        <taxon>Bacillaceae</taxon>
        <taxon>Falsibacillus</taxon>
    </lineage>
</organism>
<evidence type="ECO:0000259" key="1">
    <source>
        <dbReference type="PROSITE" id="PS51186"/>
    </source>
</evidence>